<proteinExistence type="inferred from homology"/>
<comment type="caution">
    <text evidence="3">The sequence shown here is derived from an EMBL/GenBank/DDBJ whole genome shotgun (WGS) entry which is preliminary data.</text>
</comment>
<feature type="active site" description="Proton donor" evidence="2">
    <location>
        <position position="38"/>
    </location>
</feature>
<dbReference type="Pfam" id="PF13563">
    <property type="entry name" value="2_5_RNA_ligase2"/>
    <property type="match status" value="1"/>
</dbReference>
<evidence type="ECO:0000256" key="2">
    <source>
        <dbReference type="HAMAP-Rule" id="MF_01940"/>
    </source>
</evidence>
<dbReference type="NCBIfam" id="TIGR02258">
    <property type="entry name" value="2_5_ligase"/>
    <property type="match status" value="1"/>
</dbReference>
<dbReference type="SUPFAM" id="SSF55144">
    <property type="entry name" value="LigT-like"/>
    <property type="match status" value="1"/>
</dbReference>
<dbReference type="EC" id="3.1.4.58" evidence="2"/>
<comment type="function">
    <text evidence="2">Hydrolyzes RNA 2',3'-cyclic phosphodiester to an RNA 2'-phosphomonoester.</text>
</comment>
<protein>
    <recommendedName>
        <fullName evidence="2">RNA 2',3'-cyclic phosphodiesterase</fullName>
        <shortName evidence="2">RNA 2',3'-CPDase</shortName>
        <ecNumber evidence="2">3.1.4.58</ecNumber>
    </recommendedName>
</protein>
<keyword evidence="1 2" id="KW-0378">Hydrolase</keyword>
<dbReference type="PANTHER" id="PTHR35561">
    <property type="entry name" value="RNA 2',3'-CYCLIC PHOSPHODIESTERASE"/>
    <property type="match status" value="1"/>
</dbReference>
<dbReference type="PANTHER" id="PTHR35561:SF1">
    <property type="entry name" value="RNA 2',3'-CYCLIC PHOSPHODIESTERASE"/>
    <property type="match status" value="1"/>
</dbReference>
<sequence length="180" mass="20207">MQQRLFVGIEIPASARMKLTTLRTDYPGARWHPPEALHLTLVFIGHVEDAQARQMAAALADLHGAALTLELAGVGHFGPVHKPTVLWAGVEASALLAQLQQRVEQQLLPLGLIRDERPYRPHVTLARVKEGGEALQDFLQRYRDFRLPPFEVQEFCLYVSHGGPSGVRYEVIERFSLAKR</sequence>
<feature type="short sequence motif" description="HXTX 2" evidence="2">
    <location>
        <begin position="122"/>
        <end position="125"/>
    </location>
</feature>
<comment type="similarity">
    <text evidence="2">Belongs to the 2H phosphoesterase superfamily. ThpR family.</text>
</comment>
<evidence type="ECO:0000256" key="1">
    <source>
        <dbReference type="ARBA" id="ARBA00022801"/>
    </source>
</evidence>
<reference evidence="4" key="1">
    <citation type="journal article" date="2019" name="Int. J. Syst. Evol. Microbiol.">
        <title>The Global Catalogue of Microorganisms (GCM) 10K type strain sequencing project: providing services to taxonomists for standard genome sequencing and annotation.</title>
        <authorList>
            <consortium name="The Broad Institute Genomics Platform"/>
            <consortium name="The Broad Institute Genome Sequencing Center for Infectious Disease"/>
            <person name="Wu L."/>
            <person name="Ma J."/>
        </authorList>
    </citation>
    <scope>NUCLEOTIDE SEQUENCE [LARGE SCALE GENOMIC DNA]</scope>
    <source>
        <strain evidence="4">JCM 11590</strain>
    </source>
</reference>
<dbReference type="EMBL" id="BMNN01000008">
    <property type="protein sequence ID" value="GGJ08535.1"/>
    <property type="molecule type" value="Genomic_DNA"/>
</dbReference>
<keyword evidence="4" id="KW-1185">Reference proteome</keyword>
<accession>A0ABQ2CSE6</accession>
<feature type="short sequence motif" description="HXTX 1" evidence="2">
    <location>
        <begin position="38"/>
        <end position="41"/>
    </location>
</feature>
<dbReference type="InterPro" id="IPR004175">
    <property type="entry name" value="RNA_CPDase"/>
</dbReference>
<dbReference type="Gene3D" id="3.90.1140.10">
    <property type="entry name" value="Cyclic phosphodiesterase"/>
    <property type="match status" value="1"/>
</dbReference>
<organism evidence="3 4">
    <name type="scientific">Halopseudomonas pertucinogena</name>
    <dbReference type="NCBI Taxonomy" id="86175"/>
    <lineage>
        <taxon>Bacteria</taxon>
        <taxon>Pseudomonadati</taxon>
        <taxon>Pseudomonadota</taxon>
        <taxon>Gammaproteobacteria</taxon>
        <taxon>Pseudomonadales</taxon>
        <taxon>Pseudomonadaceae</taxon>
        <taxon>Halopseudomonas</taxon>
    </lineage>
</organism>
<comment type="catalytic activity">
    <reaction evidence="2">
        <text>a 3'-end 2',3'-cyclophospho-ribonucleotide-RNA + H2O = a 3'-end 2'-phospho-ribonucleotide-RNA + H(+)</text>
        <dbReference type="Rhea" id="RHEA:11828"/>
        <dbReference type="Rhea" id="RHEA-COMP:10464"/>
        <dbReference type="Rhea" id="RHEA-COMP:17353"/>
        <dbReference type="ChEBI" id="CHEBI:15377"/>
        <dbReference type="ChEBI" id="CHEBI:15378"/>
        <dbReference type="ChEBI" id="CHEBI:83064"/>
        <dbReference type="ChEBI" id="CHEBI:173113"/>
        <dbReference type="EC" id="3.1.4.58"/>
    </reaction>
</comment>
<dbReference type="RefSeq" id="WP_188637174.1">
    <property type="nucleotide sequence ID" value="NZ_BMNN01000008.1"/>
</dbReference>
<feature type="active site" description="Proton acceptor" evidence="2">
    <location>
        <position position="122"/>
    </location>
</feature>
<gene>
    <name evidence="3" type="ORF">GCM10009083_26870</name>
</gene>
<evidence type="ECO:0000313" key="3">
    <source>
        <dbReference type="EMBL" id="GGJ08535.1"/>
    </source>
</evidence>
<dbReference type="Proteomes" id="UP000633263">
    <property type="component" value="Unassembled WGS sequence"/>
</dbReference>
<evidence type="ECO:0000313" key="4">
    <source>
        <dbReference type="Proteomes" id="UP000633263"/>
    </source>
</evidence>
<dbReference type="HAMAP" id="MF_01940">
    <property type="entry name" value="RNA_CPDase"/>
    <property type="match status" value="1"/>
</dbReference>
<name>A0ABQ2CSE6_9GAMM</name>
<dbReference type="InterPro" id="IPR009097">
    <property type="entry name" value="Cyclic_Pdiesterase"/>
</dbReference>